<name>A0ABS6ADG4_9GAMM</name>
<gene>
    <name evidence="2" type="ORF">KO508_14650</name>
</gene>
<keyword evidence="1" id="KW-1133">Transmembrane helix</keyword>
<accession>A0ABS6ADG4</accession>
<evidence type="ECO:0008006" key="4">
    <source>
        <dbReference type="Google" id="ProtNLM"/>
    </source>
</evidence>
<organism evidence="2 3">
    <name type="scientific">Marinobacter salexigens</name>
    <dbReference type="NCBI Taxonomy" id="1925763"/>
    <lineage>
        <taxon>Bacteria</taxon>
        <taxon>Pseudomonadati</taxon>
        <taxon>Pseudomonadota</taxon>
        <taxon>Gammaproteobacteria</taxon>
        <taxon>Pseudomonadales</taxon>
        <taxon>Marinobacteraceae</taxon>
        <taxon>Marinobacter</taxon>
    </lineage>
</organism>
<dbReference type="RefSeq" id="WP_216009050.1">
    <property type="nucleotide sequence ID" value="NZ_JAHKPV010000021.1"/>
</dbReference>
<keyword evidence="3" id="KW-1185">Reference proteome</keyword>
<keyword evidence="1" id="KW-0812">Transmembrane</keyword>
<feature type="transmembrane region" description="Helical" evidence="1">
    <location>
        <begin position="31"/>
        <end position="52"/>
    </location>
</feature>
<comment type="caution">
    <text evidence="2">The sequence shown here is derived from an EMBL/GenBank/DDBJ whole genome shotgun (WGS) entry which is preliminary data.</text>
</comment>
<sequence length="305" mass="35791">MGGINARKLGRDYMINVQENLRPKKVLALDAVLFALFVVGMLLLLINIYGLFQTVRKPGLGVVDHEKLRFIPEEVWSYKTSMEAIDQLYELRSIRDIAKKANRVVNESLVHIDWMEVDPKEYRQLVPIWENYFLWAIGTFSGLPQFERYHYANYKRNIRRGIGICGDASTVLSSILDNHKIENRIVSFKGHVVVEFEDDKGNWLLVDPDFGVEMHGSLEQLTQNPEDFRRYYIEAGYPSTEVDYLFEAYNTKYVIFDDTFHFMTKRYVFEEVSYIFKWLLPVVLLLGPGFYFLMTRKVRNGTYQS</sequence>
<proteinExistence type="predicted"/>
<reference evidence="2 3" key="1">
    <citation type="submission" date="2021-05" db="EMBL/GenBank/DDBJ databases">
        <title>Draft genomes of bacteria isolated from model marine particles.</title>
        <authorList>
            <person name="Datta M.S."/>
            <person name="Schwartzman J.A."/>
            <person name="Enke T.N."/>
            <person name="Saavedra J."/>
            <person name="Cermak N."/>
            <person name="Cordero O.X."/>
        </authorList>
    </citation>
    <scope>NUCLEOTIDE SEQUENCE [LARGE SCALE GENOMIC DNA]</scope>
    <source>
        <strain evidence="2 3">D2M19</strain>
    </source>
</reference>
<keyword evidence="1" id="KW-0472">Membrane</keyword>
<protein>
    <recommendedName>
        <fullName evidence="4">Transglutaminase-like domain-containing protein</fullName>
    </recommendedName>
</protein>
<feature type="transmembrane region" description="Helical" evidence="1">
    <location>
        <begin position="275"/>
        <end position="294"/>
    </location>
</feature>
<evidence type="ECO:0000313" key="2">
    <source>
        <dbReference type="EMBL" id="MBU2875242.1"/>
    </source>
</evidence>
<dbReference type="Proteomes" id="UP000753376">
    <property type="component" value="Unassembled WGS sequence"/>
</dbReference>
<dbReference type="EMBL" id="JAHKPV010000021">
    <property type="protein sequence ID" value="MBU2875242.1"/>
    <property type="molecule type" value="Genomic_DNA"/>
</dbReference>
<evidence type="ECO:0000313" key="3">
    <source>
        <dbReference type="Proteomes" id="UP000753376"/>
    </source>
</evidence>
<evidence type="ECO:0000256" key="1">
    <source>
        <dbReference type="SAM" id="Phobius"/>
    </source>
</evidence>